<keyword evidence="3" id="KW-1185">Reference proteome</keyword>
<gene>
    <name evidence="2" type="ORF">K4A83_21970</name>
</gene>
<dbReference type="Pfam" id="PF01507">
    <property type="entry name" value="PAPS_reduct"/>
    <property type="match status" value="1"/>
</dbReference>
<protein>
    <submittedName>
        <fullName evidence="2">Phosphoadenosine phosphosulfate reductase family protein</fullName>
    </submittedName>
</protein>
<feature type="domain" description="Phosphoadenosine phosphosulphate reductase" evidence="1">
    <location>
        <begin position="3"/>
        <end position="102"/>
    </location>
</feature>
<sequence length="248" mass="29117">MALYSRQQHPELDLEYFFCDTHKELPETYDYLDRIEARLGIKIHRLSANRGFDHWLEVHGGLLPSPQMRWCTIMMKIKPLEAFIGDDEAISYIGIRADENRSGYISTKPNIKPVFPFKEQGLVKADIIRLLEESGIGLPDYYRWRSRSGCFFCFFQRKYEWVMLAEEHPDLFQQAVNYEQNHKDGRTYTWTQGETLLELLARKEEIITNHHKAIAREQKNTPNRPLAEALEAILDEENDDLPCLACHL</sequence>
<evidence type="ECO:0000313" key="3">
    <source>
        <dbReference type="Proteomes" id="UP001526426"/>
    </source>
</evidence>
<dbReference type="PANTHER" id="PTHR43196">
    <property type="entry name" value="SULFATE ADENYLYLTRANSFERASE SUBUNIT 2"/>
    <property type="match status" value="1"/>
</dbReference>
<dbReference type="Proteomes" id="UP001526426">
    <property type="component" value="Unassembled WGS sequence"/>
</dbReference>
<dbReference type="Gene3D" id="3.40.50.620">
    <property type="entry name" value="HUPs"/>
    <property type="match status" value="1"/>
</dbReference>
<dbReference type="InterPro" id="IPR014729">
    <property type="entry name" value="Rossmann-like_a/b/a_fold"/>
</dbReference>
<dbReference type="SUPFAM" id="SSF52402">
    <property type="entry name" value="Adenine nucleotide alpha hydrolases-like"/>
    <property type="match status" value="1"/>
</dbReference>
<evidence type="ECO:0000259" key="1">
    <source>
        <dbReference type="Pfam" id="PF01507"/>
    </source>
</evidence>
<dbReference type="PANTHER" id="PTHR43196:SF2">
    <property type="entry name" value="PHOSPHOADENOSINE PHOSPHOSULFATE REDUCTASE"/>
    <property type="match status" value="1"/>
</dbReference>
<proteinExistence type="predicted"/>
<dbReference type="InterPro" id="IPR002500">
    <property type="entry name" value="PAPS_reduct_dom"/>
</dbReference>
<accession>A0ABT3LBL2</accession>
<name>A0ABT3LBL2_9CYAN</name>
<comment type="caution">
    <text evidence="2">The sequence shown here is derived from an EMBL/GenBank/DDBJ whole genome shotgun (WGS) entry which is preliminary data.</text>
</comment>
<organism evidence="2 3">
    <name type="scientific">Spirulina subsalsa FACHB-351</name>
    <dbReference type="NCBI Taxonomy" id="234711"/>
    <lineage>
        <taxon>Bacteria</taxon>
        <taxon>Bacillati</taxon>
        <taxon>Cyanobacteriota</taxon>
        <taxon>Cyanophyceae</taxon>
        <taxon>Spirulinales</taxon>
        <taxon>Spirulinaceae</taxon>
        <taxon>Spirulina</taxon>
    </lineage>
</organism>
<reference evidence="2 3" key="1">
    <citation type="submission" date="2021-08" db="EMBL/GenBank/DDBJ databases">
        <title>Draft genome sequence of Spirulina subsalsa with high tolerance to salinity and hype-accumulation of phycocyanin.</title>
        <authorList>
            <person name="Pei H."/>
            <person name="Jiang L."/>
        </authorList>
    </citation>
    <scope>NUCLEOTIDE SEQUENCE [LARGE SCALE GENOMIC DNA]</scope>
    <source>
        <strain evidence="2 3">FACHB-351</strain>
    </source>
</reference>
<dbReference type="InterPro" id="IPR050128">
    <property type="entry name" value="Sulfate_adenylyltrnsfr_sub2"/>
</dbReference>
<evidence type="ECO:0000313" key="2">
    <source>
        <dbReference type="EMBL" id="MCW6038903.1"/>
    </source>
</evidence>
<dbReference type="RefSeq" id="WP_265266846.1">
    <property type="nucleotide sequence ID" value="NZ_JAIHOM010000204.1"/>
</dbReference>
<dbReference type="EMBL" id="JAIHOM010000204">
    <property type="protein sequence ID" value="MCW6038903.1"/>
    <property type="molecule type" value="Genomic_DNA"/>
</dbReference>